<evidence type="ECO:0000313" key="2">
    <source>
        <dbReference type="Proteomes" id="UP000007077"/>
    </source>
</evidence>
<sequence length="36" mass="4061">MRTTSEGQATHSGFPIRSNRLKVLKKMSFIILQING</sequence>
<dbReference type="Proteomes" id="UP000007077">
    <property type="component" value="Chromosome"/>
</dbReference>
<organism evidence="1 2">
    <name type="scientific">Marinobacter adhaerens (strain DSM 23420 / HP15)</name>
    <dbReference type="NCBI Taxonomy" id="225937"/>
    <lineage>
        <taxon>Bacteria</taxon>
        <taxon>Pseudomonadati</taxon>
        <taxon>Pseudomonadota</taxon>
        <taxon>Gammaproteobacteria</taxon>
        <taxon>Pseudomonadales</taxon>
        <taxon>Marinobacteraceae</taxon>
        <taxon>Marinobacter</taxon>
    </lineage>
</organism>
<dbReference type="EMBL" id="CP001978">
    <property type="protein sequence ID" value="ADP96301.1"/>
    <property type="molecule type" value="Genomic_DNA"/>
</dbReference>
<evidence type="ECO:0000313" key="1">
    <source>
        <dbReference type="EMBL" id="ADP96301.1"/>
    </source>
</evidence>
<proteinExistence type="predicted"/>
<dbReference type="HOGENOM" id="CLU_3356972_0_0_6"/>
<gene>
    <name evidence="1" type="ordered locus">HP15_537</name>
</gene>
<name>E4PNI3_MARAH</name>
<dbReference type="STRING" id="225937.HP15_537"/>
<dbReference type="KEGG" id="mad:HP15_537"/>
<accession>E4PNI3</accession>
<dbReference type="AlphaFoldDB" id="E4PNI3"/>
<reference evidence="2" key="2">
    <citation type="submission" date="2010-02" db="EMBL/GenBank/DDBJ databases">
        <title>Complete genome sequence of Marinobacter adhaerens type strain (HP15).</title>
        <authorList>
            <person name="Gaerdes A.A.M."/>
            <person name="Kaeppel E."/>
            <person name="Shezad A."/>
            <person name="Seebah S."/>
            <person name="Teeling H."/>
            <person name="Yarza P."/>
            <person name="Gloeckner F.O."/>
            <person name="Ullrich M.S."/>
        </authorList>
    </citation>
    <scope>NUCLEOTIDE SEQUENCE [LARGE SCALE GENOMIC DNA]</scope>
    <source>
        <strain evidence="2">DSM 23420 / HP15</strain>
    </source>
</reference>
<protein>
    <submittedName>
        <fullName evidence="1">Uncharacterized protein</fullName>
    </submittedName>
</protein>
<reference evidence="1 2" key="1">
    <citation type="journal article" date="2010" name="Stand. Genomic Sci.">
        <title>Complete genome sequence of Marinobacter adhaerens type strain (HP15), a diatom-interacting marine microorganism.</title>
        <authorList>
            <person name="Gardes A."/>
            <person name="Kaeppel E."/>
            <person name="Shehzad A."/>
            <person name="Seebah S."/>
            <person name="Teeling H."/>
            <person name="Yarza P."/>
            <person name="Glockner F.O."/>
            <person name="Grossart H.P."/>
            <person name="Ullrich M.S."/>
        </authorList>
    </citation>
    <scope>NUCLEOTIDE SEQUENCE [LARGE SCALE GENOMIC DNA]</scope>
    <source>
        <strain evidence="2">DSM 23420 / HP15</strain>
    </source>
</reference>